<keyword evidence="4" id="KW-0378">Hydrolase</keyword>
<comment type="cofactor">
    <cofactor evidence="1">
        <name>Zn(2+)</name>
        <dbReference type="ChEBI" id="CHEBI:29105"/>
    </cofactor>
</comment>
<dbReference type="InterPro" id="IPR036866">
    <property type="entry name" value="RibonucZ/Hydroxyglut_hydro"/>
</dbReference>
<feature type="domain" description="Metallo-beta-lactamase" evidence="7">
    <location>
        <begin position="59"/>
        <end position="261"/>
    </location>
</feature>
<feature type="compositionally biased region" description="Basic and acidic residues" evidence="6">
    <location>
        <begin position="11"/>
        <end position="20"/>
    </location>
</feature>
<protein>
    <recommendedName>
        <fullName evidence="7">Metallo-beta-lactamase domain-containing protein</fullName>
    </recommendedName>
</protein>
<dbReference type="Proteomes" id="UP000217881">
    <property type="component" value="Unassembled WGS sequence"/>
</dbReference>
<comment type="caution">
    <text evidence="8">The sequence shown here is derived from an EMBL/GenBank/DDBJ whole genome shotgun (WGS) entry which is preliminary data.</text>
</comment>
<proteinExistence type="inferred from homology"/>
<organism evidence="8 9">
    <name type="scientific">Brevibacterium aurantiacum</name>
    <dbReference type="NCBI Taxonomy" id="273384"/>
    <lineage>
        <taxon>Bacteria</taxon>
        <taxon>Bacillati</taxon>
        <taxon>Actinomycetota</taxon>
        <taxon>Actinomycetes</taxon>
        <taxon>Micrococcales</taxon>
        <taxon>Brevibacteriaceae</taxon>
        <taxon>Brevibacterium</taxon>
    </lineage>
</organism>
<evidence type="ECO:0000259" key="7">
    <source>
        <dbReference type="SMART" id="SM00849"/>
    </source>
</evidence>
<dbReference type="RefSeq" id="WP_096145691.1">
    <property type="nucleotide sequence ID" value="NZ_NRHA01000005.1"/>
</dbReference>
<evidence type="ECO:0000313" key="8">
    <source>
        <dbReference type="EMBL" id="PCC55110.1"/>
    </source>
</evidence>
<dbReference type="PANTHER" id="PTHR42978">
    <property type="entry name" value="QUORUM-QUENCHING LACTONASE YTNP-RELATED-RELATED"/>
    <property type="match status" value="1"/>
</dbReference>
<comment type="similarity">
    <text evidence="2">Belongs to the metallo-beta-lactamase superfamily.</text>
</comment>
<gene>
    <name evidence="8" type="ORF">CIK59_02810</name>
</gene>
<evidence type="ECO:0000256" key="2">
    <source>
        <dbReference type="ARBA" id="ARBA00007749"/>
    </source>
</evidence>
<dbReference type="GO" id="GO:0016787">
    <property type="term" value="F:hydrolase activity"/>
    <property type="evidence" value="ECO:0007669"/>
    <property type="project" value="UniProtKB-KW"/>
</dbReference>
<keyword evidence="3" id="KW-0479">Metal-binding</keyword>
<evidence type="ECO:0000313" key="9">
    <source>
        <dbReference type="Proteomes" id="UP000217881"/>
    </source>
</evidence>
<dbReference type="InterPro" id="IPR001279">
    <property type="entry name" value="Metallo-B-lactamas"/>
</dbReference>
<dbReference type="CDD" id="cd07729">
    <property type="entry name" value="AHL_lactonase_MBL-fold"/>
    <property type="match status" value="1"/>
</dbReference>
<name>A0A2A3ZTV6_BREAU</name>
<accession>A0A2A3ZTV6</accession>
<dbReference type="EMBL" id="NRHA01000005">
    <property type="protein sequence ID" value="PCC55110.1"/>
    <property type="molecule type" value="Genomic_DNA"/>
</dbReference>
<reference evidence="8 9" key="1">
    <citation type="journal article" date="2017" name="Elife">
        <title>Extensive horizontal gene transfer in cheese-associated bacteria.</title>
        <authorList>
            <person name="Bonham K.S."/>
            <person name="Wolfe B.E."/>
            <person name="Dutton R.J."/>
        </authorList>
    </citation>
    <scope>NUCLEOTIDE SEQUENCE [LARGE SCALE GENOMIC DNA]</scope>
    <source>
        <strain evidence="8 9">738_8</strain>
    </source>
</reference>
<dbReference type="Gene3D" id="3.60.15.10">
    <property type="entry name" value="Ribonuclease Z/Hydroxyacylglutathione hydrolase-like"/>
    <property type="match status" value="1"/>
</dbReference>
<dbReference type="SUPFAM" id="SSF56281">
    <property type="entry name" value="Metallo-hydrolase/oxidoreductase"/>
    <property type="match status" value="1"/>
</dbReference>
<dbReference type="Pfam" id="PF00753">
    <property type="entry name" value="Lactamase_B"/>
    <property type="match status" value="1"/>
</dbReference>
<evidence type="ECO:0000256" key="4">
    <source>
        <dbReference type="ARBA" id="ARBA00022801"/>
    </source>
</evidence>
<keyword evidence="5" id="KW-0862">Zinc</keyword>
<feature type="region of interest" description="Disordered" evidence="6">
    <location>
        <begin position="1"/>
        <end position="20"/>
    </location>
</feature>
<sequence length="290" mass="32038">MSVEGSGTRHAATDEGRRMTESNANSVVAIRYGEWTSNRSDILLDPHSGAGKEPEATLAYYFWIVQAGQRLILIDTGFSAEVGRRRGRTVLIDPIDAFRALGLNPECEIDIVLTHAHYDHIGNAEWFKNANFHMSQAEYDFWTGEVADAPSFAPLVETDELEHLRRLADSGRLALFDGDLRLAPGVELLLGPGHTPGELMARVDTPDGVVLLTSDAVHLDEELRTEVPFRHMSDLITSHMTYRRITSFVDTGEVDHVIAGHEPTVADRYPSLSSPLEKSAVLIAGVWPQL</sequence>
<dbReference type="InterPro" id="IPR051013">
    <property type="entry name" value="MBL_superfamily_lactonases"/>
</dbReference>
<evidence type="ECO:0000256" key="1">
    <source>
        <dbReference type="ARBA" id="ARBA00001947"/>
    </source>
</evidence>
<dbReference type="GO" id="GO:0046872">
    <property type="term" value="F:metal ion binding"/>
    <property type="evidence" value="ECO:0007669"/>
    <property type="project" value="UniProtKB-KW"/>
</dbReference>
<evidence type="ECO:0000256" key="5">
    <source>
        <dbReference type="ARBA" id="ARBA00022833"/>
    </source>
</evidence>
<evidence type="ECO:0000256" key="6">
    <source>
        <dbReference type="SAM" id="MobiDB-lite"/>
    </source>
</evidence>
<evidence type="ECO:0000256" key="3">
    <source>
        <dbReference type="ARBA" id="ARBA00022723"/>
    </source>
</evidence>
<dbReference type="PANTHER" id="PTHR42978:SF7">
    <property type="entry name" value="METALLO-HYDROLASE RV2300C-RELATED"/>
    <property type="match status" value="1"/>
</dbReference>
<dbReference type="AlphaFoldDB" id="A0A2A3ZTV6"/>
<dbReference type="SMART" id="SM00849">
    <property type="entry name" value="Lactamase_B"/>
    <property type="match status" value="1"/>
</dbReference>